<proteinExistence type="predicted"/>
<evidence type="ECO:0000313" key="5">
    <source>
        <dbReference type="Proteomes" id="UP000653730"/>
    </source>
</evidence>
<organism evidence="4 5">
    <name type="scientific">Sinomicrobium weinanense</name>
    <dbReference type="NCBI Taxonomy" id="2842200"/>
    <lineage>
        <taxon>Bacteria</taxon>
        <taxon>Pseudomonadati</taxon>
        <taxon>Bacteroidota</taxon>
        <taxon>Flavobacteriia</taxon>
        <taxon>Flavobacteriales</taxon>
        <taxon>Flavobacteriaceae</taxon>
        <taxon>Sinomicrobium</taxon>
    </lineage>
</organism>
<dbReference type="Gene3D" id="3.55.50.30">
    <property type="match status" value="1"/>
</dbReference>
<gene>
    <name evidence="4" type="ORF">IBL28_19055</name>
</gene>
<dbReference type="EMBL" id="JACVDC010000088">
    <property type="protein sequence ID" value="MBC9798077.1"/>
    <property type="molecule type" value="Genomic_DNA"/>
</dbReference>
<sequence length="325" mass="36650">MDQLKVLWQKYLRGELSGEETRQLLEAMEKEENRLLFSLLMKEEWEASEIQEKTVSDRKLLNKIRKGLGMKQQSAPPSRRTFIYTAAACLLLLLGGWWAFVQKDFIRLEVAAGQPASAFTLPDGSVIWLNSATVLEYRKDFTEARDIRLDGEAYFNVSPDSNHPFSVQFRNNKLVVTGTRFVIKSYAGEELSQVNVEEGSVKVYHDSGTTDLLRNNSLIIDENKDTATFHVSDFAGADSWKDGLLSFRNSSLDETLNTLERYYGIHIDTGTLSGTAATKHITATYPAGTSLKEVMNGLSDLLDLHYEFTGPGTLKIYETQDMEHP</sequence>
<name>A0A926JV15_9FLAO</name>
<accession>A0A926JV15</accession>
<evidence type="ECO:0000256" key="1">
    <source>
        <dbReference type="SAM" id="Phobius"/>
    </source>
</evidence>
<keyword evidence="1" id="KW-0472">Membrane</keyword>
<dbReference type="AlphaFoldDB" id="A0A926JV15"/>
<dbReference type="Pfam" id="PF16344">
    <property type="entry name" value="FecR_C"/>
    <property type="match status" value="1"/>
</dbReference>
<dbReference type="InterPro" id="IPR012373">
    <property type="entry name" value="Ferrdict_sens_TM"/>
</dbReference>
<dbReference type="InterPro" id="IPR006860">
    <property type="entry name" value="FecR"/>
</dbReference>
<evidence type="ECO:0000259" key="2">
    <source>
        <dbReference type="Pfam" id="PF04773"/>
    </source>
</evidence>
<protein>
    <submittedName>
        <fullName evidence="4">FecR domain-containing protein</fullName>
    </submittedName>
</protein>
<feature type="domain" description="Protein FecR C-terminal" evidence="3">
    <location>
        <begin position="245"/>
        <end position="309"/>
    </location>
</feature>
<comment type="caution">
    <text evidence="4">The sequence shown here is derived from an EMBL/GenBank/DDBJ whole genome shotgun (WGS) entry which is preliminary data.</text>
</comment>
<evidence type="ECO:0000259" key="3">
    <source>
        <dbReference type="Pfam" id="PF16344"/>
    </source>
</evidence>
<dbReference type="PANTHER" id="PTHR30273">
    <property type="entry name" value="PERIPLASMIC SIGNAL SENSOR AND SIGMA FACTOR ACTIVATOR FECR-RELATED"/>
    <property type="match status" value="1"/>
</dbReference>
<dbReference type="GO" id="GO:0016989">
    <property type="term" value="F:sigma factor antagonist activity"/>
    <property type="evidence" value="ECO:0007669"/>
    <property type="project" value="TreeGrafter"/>
</dbReference>
<evidence type="ECO:0000313" key="4">
    <source>
        <dbReference type="EMBL" id="MBC9798077.1"/>
    </source>
</evidence>
<dbReference type="PIRSF" id="PIRSF018266">
    <property type="entry name" value="FecR"/>
    <property type="match status" value="1"/>
</dbReference>
<keyword evidence="5" id="KW-1185">Reference proteome</keyword>
<reference evidence="4 5" key="1">
    <citation type="submission" date="2020-09" db="EMBL/GenBank/DDBJ databases">
        <title>Sinomicrobium weinanense sp. nov., a halophilic bacteria isolated from saline-alkali soil.</title>
        <authorList>
            <person name="Wu P."/>
            <person name="Ren H."/>
            <person name="Mei Y."/>
            <person name="Liang Y."/>
            <person name="Chen Z."/>
        </authorList>
    </citation>
    <scope>NUCLEOTIDE SEQUENCE [LARGE SCALE GENOMIC DNA]</scope>
    <source>
        <strain evidence="4 5">FJxs</strain>
    </source>
</reference>
<dbReference type="PANTHER" id="PTHR30273:SF2">
    <property type="entry name" value="PROTEIN FECR"/>
    <property type="match status" value="1"/>
</dbReference>
<dbReference type="InterPro" id="IPR032508">
    <property type="entry name" value="FecR_C"/>
</dbReference>
<dbReference type="RefSeq" id="WP_187967202.1">
    <property type="nucleotide sequence ID" value="NZ_JACVDC010000088.1"/>
</dbReference>
<feature type="domain" description="FecR protein" evidence="2">
    <location>
        <begin position="118"/>
        <end position="202"/>
    </location>
</feature>
<dbReference type="Gene3D" id="2.60.120.1440">
    <property type="match status" value="1"/>
</dbReference>
<keyword evidence="1" id="KW-0812">Transmembrane</keyword>
<feature type="transmembrane region" description="Helical" evidence="1">
    <location>
        <begin position="81"/>
        <end position="100"/>
    </location>
</feature>
<keyword evidence="1" id="KW-1133">Transmembrane helix</keyword>
<dbReference type="Proteomes" id="UP000653730">
    <property type="component" value="Unassembled WGS sequence"/>
</dbReference>
<dbReference type="Pfam" id="PF04773">
    <property type="entry name" value="FecR"/>
    <property type="match status" value="1"/>
</dbReference>